<feature type="compositionally biased region" description="Basic and acidic residues" evidence="1">
    <location>
        <begin position="1"/>
        <end position="12"/>
    </location>
</feature>
<comment type="caution">
    <text evidence="2">The sequence shown here is derived from an EMBL/GenBank/DDBJ whole genome shotgun (WGS) entry which is preliminary data.</text>
</comment>
<gene>
    <name evidence="2" type="ORF">S12H4_19852</name>
</gene>
<name>X1RZV1_9ZZZZ</name>
<proteinExistence type="predicted"/>
<protein>
    <submittedName>
        <fullName evidence="2">Uncharacterized protein</fullName>
    </submittedName>
</protein>
<accession>X1RZV1</accession>
<evidence type="ECO:0000313" key="2">
    <source>
        <dbReference type="EMBL" id="GAI86307.1"/>
    </source>
</evidence>
<organism evidence="2">
    <name type="scientific">marine sediment metagenome</name>
    <dbReference type="NCBI Taxonomy" id="412755"/>
    <lineage>
        <taxon>unclassified sequences</taxon>
        <taxon>metagenomes</taxon>
        <taxon>ecological metagenomes</taxon>
    </lineage>
</organism>
<sequence length="46" mass="5490">MNNTEIDEHKFSEDEDEDEDEEEDEEEEEKTAEKGVGDQFCINNFF</sequence>
<dbReference type="EMBL" id="BARW01009983">
    <property type="protein sequence ID" value="GAI86307.1"/>
    <property type="molecule type" value="Genomic_DNA"/>
</dbReference>
<reference evidence="2" key="1">
    <citation type="journal article" date="2014" name="Front. Microbiol.">
        <title>High frequency of phylogenetically diverse reductive dehalogenase-homologous genes in deep subseafloor sedimentary metagenomes.</title>
        <authorList>
            <person name="Kawai M."/>
            <person name="Futagami T."/>
            <person name="Toyoda A."/>
            <person name="Takaki Y."/>
            <person name="Nishi S."/>
            <person name="Hori S."/>
            <person name="Arai W."/>
            <person name="Tsubouchi T."/>
            <person name="Morono Y."/>
            <person name="Uchiyama I."/>
            <person name="Ito T."/>
            <person name="Fujiyama A."/>
            <person name="Inagaki F."/>
            <person name="Takami H."/>
        </authorList>
    </citation>
    <scope>NUCLEOTIDE SEQUENCE</scope>
    <source>
        <strain evidence="2">Expedition CK06-06</strain>
    </source>
</reference>
<feature type="region of interest" description="Disordered" evidence="1">
    <location>
        <begin position="1"/>
        <end position="46"/>
    </location>
</feature>
<dbReference type="AlphaFoldDB" id="X1RZV1"/>
<evidence type="ECO:0000256" key="1">
    <source>
        <dbReference type="SAM" id="MobiDB-lite"/>
    </source>
</evidence>
<feature type="compositionally biased region" description="Acidic residues" evidence="1">
    <location>
        <begin position="13"/>
        <end position="30"/>
    </location>
</feature>